<reference evidence="2" key="1">
    <citation type="submission" date="2005-09" db="EMBL/GenBank/DDBJ databases">
        <authorList>
            <person name="Mural R.J."/>
            <person name="Li P.W."/>
            <person name="Adams M.D."/>
            <person name="Amanatides P.G."/>
            <person name="Baden-Tillson H."/>
            <person name="Barnstead M."/>
            <person name="Chin S.H."/>
            <person name="Dew I."/>
            <person name="Evans C.A."/>
            <person name="Ferriera S."/>
            <person name="Flanigan M."/>
            <person name="Fosler C."/>
            <person name="Glodek A."/>
            <person name="Gu Z."/>
            <person name="Holt R.A."/>
            <person name="Jennings D."/>
            <person name="Kraft C.L."/>
            <person name="Lu F."/>
            <person name="Nguyen T."/>
            <person name="Nusskern D.R."/>
            <person name="Pfannkoch C.M."/>
            <person name="Sitter C."/>
            <person name="Sutton G.G."/>
            <person name="Venter J.C."/>
            <person name="Wang Z."/>
            <person name="Woodage T."/>
            <person name="Zheng X.H."/>
            <person name="Zhong F."/>
        </authorList>
    </citation>
    <scope>NUCLEOTIDE SEQUENCE [LARGE SCALE GENOMIC DNA]</scope>
    <source>
        <strain>BN</strain>
        <strain evidence="2">Sprague-Dawley</strain>
    </source>
</reference>
<proteinExistence type="predicted"/>
<evidence type="ECO:0000313" key="1">
    <source>
        <dbReference type="EMBL" id="EDL99627.1"/>
    </source>
</evidence>
<gene>
    <name evidence="1" type="ORF">rCG_37922</name>
</gene>
<name>A6K657_RAT</name>
<dbReference type="Proteomes" id="UP000234681">
    <property type="component" value="Chromosome 14"/>
</dbReference>
<dbReference type="EMBL" id="CH474022">
    <property type="protein sequence ID" value="EDL99627.1"/>
    <property type="molecule type" value="Genomic_DNA"/>
</dbReference>
<protein>
    <submittedName>
        <fullName evidence="1">RCG37922</fullName>
    </submittedName>
</protein>
<accession>A6K657</accession>
<organism evidence="1 2">
    <name type="scientific">Rattus norvegicus</name>
    <name type="common">Rat</name>
    <dbReference type="NCBI Taxonomy" id="10116"/>
    <lineage>
        <taxon>Eukaryota</taxon>
        <taxon>Metazoa</taxon>
        <taxon>Chordata</taxon>
        <taxon>Craniata</taxon>
        <taxon>Vertebrata</taxon>
        <taxon>Euteleostomi</taxon>
        <taxon>Mammalia</taxon>
        <taxon>Eutheria</taxon>
        <taxon>Euarchontoglires</taxon>
        <taxon>Glires</taxon>
        <taxon>Rodentia</taxon>
        <taxon>Myomorpha</taxon>
        <taxon>Muroidea</taxon>
        <taxon>Muridae</taxon>
        <taxon>Murinae</taxon>
        <taxon>Rattus</taxon>
    </lineage>
</organism>
<sequence length="78" mass="8670">MSVIFPPCLSGSLHKKLVLGAGDLAQWLERLPGKRKALGSVPSSGKKNQKKKACTWEMWDTVTVSRVHLWLLPDELSN</sequence>
<dbReference type="AlphaFoldDB" id="A6K657"/>
<evidence type="ECO:0000313" key="2">
    <source>
        <dbReference type="Proteomes" id="UP000234681"/>
    </source>
</evidence>